<feature type="transmembrane region" description="Helical" evidence="1">
    <location>
        <begin position="21"/>
        <end position="43"/>
    </location>
</feature>
<evidence type="ECO:0000313" key="2">
    <source>
        <dbReference type="EMBL" id="TQV92075.1"/>
    </source>
</evidence>
<accession>A0A545URH9</accession>
<dbReference type="AlphaFoldDB" id="A0A545URH9"/>
<keyword evidence="1" id="KW-0472">Membrane</keyword>
<keyword evidence="3" id="KW-1185">Reference proteome</keyword>
<dbReference type="Proteomes" id="UP000315783">
    <property type="component" value="Unassembled WGS sequence"/>
</dbReference>
<evidence type="ECO:0000313" key="3">
    <source>
        <dbReference type="Proteomes" id="UP000315783"/>
    </source>
</evidence>
<proteinExistence type="predicted"/>
<name>A0A545URH9_9HYPO</name>
<reference evidence="2 3" key="1">
    <citation type="journal article" date="2019" name="Appl. Microbiol. Biotechnol.">
        <title>Genome sequence of Isaria javanica and comparative genome analysis insights into family S53 peptidase evolution in fungal entomopathogens.</title>
        <authorList>
            <person name="Lin R."/>
            <person name="Zhang X."/>
            <person name="Xin B."/>
            <person name="Zou M."/>
            <person name="Gao Y."/>
            <person name="Qin F."/>
            <person name="Hu Q."/>
            <person name="Xie B."/>
            <person name="Cheng X."/>
        </authorList>
    </citation>
    <scope>NUCLEOTIDE SEQUENCE [LARGE SCALE GENOMIC DNA]</scope>
    <source>
        <strain evidence="2 3">IJ1G</strain>
    </source>
</reference>
<keyword evidence="1" id="KW-1133">Transmembrane helix</keyword>
<protein>
    <submittedName>
        <fullName evidence="2">Uncharacterized protein</fullName>
    </submittedName>
</protein>
<organism evidence="2 3">
    <name type="scientific">Cordyceps javanica</name>
    <dbReference type="NCBI Taxonomy" id="43265"/>
    <lineage>
        <taxon>Eukaryota</taxon>
        <taxon>Fungi</taxon>
        <taxon>Dikarya</taxon>
        <taxon>Ascomycota</taxon>
        <taxon>Pezizomycotina</taxon>
        <taxon>Sordariomycetes</taxon>
        <taxon>Hypocreomycetidae</taxon>
        <taxon>Hypocreales</taxon>
        <taxon>Cordycipitaceae</taxon>
        <taxon>Cordyceps</taxon>
    </lineage>
</organism>
<comment type="caution">
    <text evidence="2">The sequence shown here is derived from an EMBL/GenBank/DDBJ whole genome shotgun (WGS) entry which is preliminary data.</text>
</comment>
<keyword evidence="1" id="KW-0812">Transmembrane</keyword>
<sequence length="147" mass="16677">MREKRRAKKEDSSIYRLAQTRTINGPFLFLDLSLSFLLFFYGYSVSLPRSRLWLSRPGRRAWLGWAVSRPGFISDENSNIGPVGNEAWKRACVCVCVCVCPLTGIKPVSRNPAARTQQTNARTYLAFFAQAQPRSSGHSYQCPVQRD</sequence>
<dbReference type="EMBL" id="SPUK01000016">
    <property type="protein sequence ID" value="TQV92075.1"/>
    <property type="molecule type" value="Genomic_DNA"/>
</dbReference>
<gene>
    <name evidence="2" type="ORF">IF1G_09147</name>
</gene>
<evidence type="ECO:0000256" key="1">
    <source>
        <dbReference type="SAM" id="Phobius"/>
    </source>
</evidence>